<sequence length="121" mass="13956">MVVLCRRFKAYKKNKHFPFRCLHPVNDLFGDCAVILIIRALKHKVQVPLRGQCLPSIIIIILALKHQKTSILYTTCVFINILTKLVESIEPLSDSSIDYKSYRMIFASTCVFMKILTKLVE</sequence>
<proteinExistence type="predicted"/>
<organism evidence="1 2">
    <name type="scientific">Acacia crassicarpa</name>
    <name type="common">northern wattle</name>
    <dbReference type="NCBI Taxonomy" id="499986"/>
    <lineage>
        <taxon>Eukaryota</taxon>
        <taxon>Viridiplantae</taxon>
        <taxon>Streptophyta</taxon>
        <taxon>Embryophyta</taxon>
        <taxon>Tracheophyta</taxon>
        <taxon>Spermatophyta</taxon>
        <taxon>Magnoliopsida</taxon>
        <taxon>eudicotyledons</taxon>
        <taxon>Gunneridae</taxon>
        <taxon>Pentapetalae</taxon>
        <taxon>rosids</taxon>
        <taxon>fabids</taxon>
        <taxon>Fabales</taxon>
        <taxon>Fabaceae</taxon>
        <taxon>Caesalpinioideae</taxon>
        <taxon>mimosoid clade</taxon>
        <taxon>Acacieae</taxon>
        <taxon>Acacia</taxon>
    </lineage>
</organism>
<dbReference type="Proteomes" id="UP001293593">
    <property type="component" value="Unassembled WGS sequence"/>
</dbReference>
<reference evidence="1" key="1">
    <citation type="submission" date="2023-10" db="EMBL/GenBank/DDBJ databases">
        <title>Chromosome-level genome of the transformable northern wattle, Acacia crassicarpa.</title>
        <authorList>
            <person name="Massaro I."/>
            <person name="Sinha N.R."/>
            <person name="Poethig S."/>
            <person name="Leichty A.R."/>
        </authorList>
    </citation>
    <scope>NUCLEOTIDE SEQUENCE</scope>
    <source>
        <strain evidence="1">Acra3RX</strain>
        <tissue evidence="1">Leaf</tissue>
    </source>
</reference>
<evidence type="ECO:0000313" key="1">
    <source>
        <dbReference type="EMBL" id="KAK4262330.1"/>
    </source>
</evidence>
<dbReference type="EMBL" id="JAWXYG010000009">
    <property type="protein sequence ID" value="KAK4262330.1"/>
    <property type="molecule type" value="Genomic_DNA"/>
</dbReference>
<dbReference type="AlphaFoldDB" id="A0AAE1MEJ9"/>
<comment type="caution">
    <text evidence="1">The sequence shown here is derived from an EMBL/GenBank/DDBJ whole genome shotgun (WGS) entry which is preliminary data.</text>
</comment>
<accession>A0AAE1MEJ9</accession>
<gene>
    <name evidence="1" type="ORF">QN277_027902</name>
</gene>
<evidence type="ECO:0000313" key="2">
    <source>
        <dbReference type="Proteomes" id="UP001293593"/>
    </source>
</evidence>
<protein>
    <submittedName>
        <fullName evidence="1">Uncharacterized protein</fullName>
    </submittedName>
</protein>
<keyword evidence="2" id="KW-1185">Reference proteome</keyword>
<name>A0AAE1MEJ9_9FABA</name>